<evidence type="ECO:0000256" key="1">
    <source>
        <dbReference type="SAM" id="MobiDB-lite"/>
    </source>
</evidence>
<feature type="region of interest" description="Disordered" evidence="1">
    <location>
        <begin position="245"/>
        <end position="265"/>
    </location>
</feature>
<evidence type="ECO:0000313" key="3">
    <source>
        <dbReference type="Proteomes" id="UP000018050"/>
    </source>
</evidence>
<name>U6GFE5_EIMAC</name>
<dbReference type="RefSeq" id="XP_013250858.1">
    <property type="nucleotide sequence ID" value="XM_013395404.1"/>
</dbReference>
<feature type="compositionally biased region" description="Polar residues" evidence="1">
    <location>
        <begin position="246"/>
        <end position="256"/>
    </location>
</feature>
<sequence>MQRFHGRFTAYASDREARALTTGSDECIIVDLYAGVSIEENLEKCYKNQQIRSLVYKLPLYDGMLPLFRRFALLSCFHFTASEMRSDIPLLDSAKDLSFPPPPPAPSSSDTPESSNSAPSGSPSNSAETSNKDTDPLDDWPTEFSSDEAEDEEKTNRRPLGIPPLMPLPLGGGAARTVRFGGSLMPPLVLEAANAREVSHAAREAGSAATKEATAKSAATNAAATKAATKAVAGVAAAAVRARRTLNTSSPAAQQEKNNEDNSKS</sequence>
<dbReference type="VEuPathDB" id="ToxoDB:EAH_00038920"/>
<gene>
    <name evidence="2" type="ORF">EAH_00038920</name>
</gene>
<protein>
    <submittedName>
        <fullName evidence="2">Uncharacterized protein</fullName>
    </submittedName>
</protein>
<reference evidence="2" key="1">
    <citation type="submission" date="2013-10" db="EMBL/GenBank/DDBJ databases">
        <title>Genomic analysis of the causative agents of coccidiosis in chickens.</title>
        <authorList>
            <person name="Reid A.J."/>
            <person name="Blake D."/>
            <person name="Billington K."/>
            <person name="Browne H."/>
            <person name="Dunn M."/>
            <person name="Hung S."/>
            <person name="Kawahara F."/>
            <person name="Miranda-Saavedra D."/>
            <person name="Mourier T."/>
            <person name="Nagra H."/>
            <person name="Otto T.D."/>
            <person name="Rawlings N."/>
            <person name="Sanchez A."/>
            <person name="Sanders M."/>
            <person name="Subramaniam C."/>
            <person name="Tay Y."/>
            <person name="Dear P."/>
            <person name="Doerig C."/>
            <person name="Gruber A."/>
            <person name="Parkinson J."/>
            <person name="Shirley M."/>
            <person name="Wan K.L."/>
            <person name="Berriman M."/>
            <person name="Tomley F."/>
            <person name="Pain A."/>
        </authorList>
    </citation>
    <scope>NUCLEOTIDE SEQUENCE</scope>
    <source>
        <strain evidence="2">Houghton</strain>
    </source>
</reference>
<feature type="region of interest" description="Disordered" evidence="1">
    <location>
        <begin position="95"/>
        <end position="168"/>
    </location>
</feature>
<organism evidence="2 3">
    <name type="scientific">Eimeria acervulina</name>
    <name type="common">Coccidian parasite</name>
    <dbReference type="NCBI Taxonomy" id="5801"/>
    <lineage>
        <taxon>Eukaryota</taxon>
        <taxon>Sar</taxon>
        <taxon>Alveolata</taxon>
        <taxon>Apicomplexa</taxon>
        <taxon>Conoidasida</taxon>
        <taxon>Coccidia</taxon>
        <taxon>Eucoccidiorida</taxon>
        <taxon>Eimeriorina</taxon>
        <taxon>Eimeriidae</taxon>
        <taxon>Eimeria</taxon>
    </lineage>
</organism>
<dbReference type="GeneID" id="25271962"/>
<keyword evidence="3" id="KW-1185">Reference proteome</keyword>
<dbReference type="EMBL" id="HG670946">
    <property type="protein sequence ID" value="CDI78981.1"/>
    <property type="molecule type" value="Genomic_DNA"/>
</dbReference>
<dbReference type="AlphaFoldDB" id="U6GFE5"/>
<dbReference type="Proteomes" id="UP000018050">
    <property type="component" value="Unassembled WGS sequence"/>
</dbReference>
<feature type="compositionally biased region" description="Acidic residues" evidence="1">
    <location>
        <begin position="136"/>
        <end position="153"/>
    </location>
</feature>
<feature type="compositionally biased region" description="Low complexity" evidence="1">
    <location>
        <begin position="107"/>
        <end position="127"/>
    </location>
</feature>
<accession>U6GFE5</accession>
<proteinExistence type="predicted"/>
<reference evidence="2" key="2">
    <citation type="submission" date="2013-10" db="EMBL/GenBank/DDBJ databases">
        <authorList>
            <person name="Aslett M."/>
        </authorList>
    </citation>
    <scope>NUCLEOTIDE SEQUENCE</scope>
    <source>
        <strain evidence="2">Houghton</strain>
    </source>
</reference>
<evidence type="ECO:0000313" key="2">
    <source>
        <dbReference type="EMBL" id="CDI78981.1"/>
    </source>
</evidence>